<evidence type="ECO:0000256" key="2">
    <source>
        <dbReference type="SAM" id="SignalP"/>
    </source>
</evidence>
<dbReference type="AlphaFoldDB" id="A0A512M5I7"/>
<evidence type="ECO:0000256" key="1">
    <source>
        <dbReference type="PROSITE-ProRule" id="PRU00339"/>
    </source>
</evidence>
<name>A0A512M5I7_9BACT</name>
<evidence type="ECO:0000313" key="4">
    <source>
        <dbReference type="Proteomes" id="UP000321577"/>
    </source>
</evidence>
<proteinExistence type="predicted"/>
<dbReference type="InterPro" id="IPR019734">
    <property type="entry name" value="TPR_rpt"/>
</dbReference>
<feature type="chain" id="PRO_5022019228" evidence="2">
    <location>
        <begin position="21"/>
        <end position="348"/>
    </location>
</feature>
<dbReference type="Proteomes" id="UP000321577">
    <property type="component" value="Unassembled WGS sequence"/>
</dbReference>
<feature type="signal peptide" evidence="2">
    <location>
        <begin position="1"/>
        <end position="20"/>
    </location>
</feature>
<dbReference type="InterPro" id="IPR011990">
    <property type="entry name" value="TPR-like_helical_dom_sf"/>
</dbReference>
<keyword evidence="1" id="KW-0802">TPR repeat</keyword>
<dbReference type="Gene3D" id="1.25.40.10">
    <property type="entry name" value="Tetratricopeptide repeat domain"/>
    <property type="match status" value="1"/>
</dbReference>
<evidence type="ECO:0000313" key="3">
    <source>
        <dbReference type="EMBL" id="GEP41990.1"/>
    </source>
</evidence>
<keyword evidence="4" id="KW-1185">Reference proteome</keyword>
<feature type="repeat" description="TPR" evidence="1">
    <location>
        <begin position="160"/>
        <end position="193"/>
    </location>
</feature>
<dbReference type="SUPFAM" id="SSF48452">
    <property type="entry name" value="TPR-like"/>
    <property type="match status" value="1"/>
</dbReference>
<comment type="caution">
    <text evidence="3">The sequence shown here is derived from an EMBL/GenBank/DDBJ whole genome shotgun (WGS) entry which is preliminary data.</text>
</comment>
<accession>A0A512M5I7</accession>
<dbReference type="OrthoDB" id="7342920at2"/>
<protein>
    <submittedName>
        <fullName evidence="3">Uncharacterized protein</fullName>
    </submittedName>
</protein>
<dbReference type="PROSITE" id="PS50005">
    <property type="entry name" value="TPR"/>
    <property type="match status" value="1"/>
</dbReference>
<gene>
    <name evidence="3" type="ORF">BGE01nite_12810</name>
</gene>
<sequence length="348" mass="38556">MKYTPLLCFAGIAFAGSLSAETDTPEMTEARVMGVTVLQLMHENLKDRDPESAPGVNAWMAKEGKTLAALDKEKPDKSWRDLDSAKLVTKSKSFWQLYYEVVPGDPGLAMLHAGSLLAAGDAERAQNILRLTLHRGDLEEETQKILISVMMQCGAFMKPSHALVAKGIPLHDKGDYEGALAQYDAALRLWPRNGWAAYERGTTFLFQDKGASARVDEAFAKARELQPFQFRAWQGKTADIPGMTEMLTGLPDLWEPSLKDIDFVMKPLDLLKLSEILQLAEVDDLALVARQIYIVRRGRYTPEDHPFISKSLRRLVPGKEAETTIEKLGGPNFTAIQIFGAPVPGKAK</sequence>
<keyword evidence="2" id="KW-0732">Signal</keyword>
<organism evidence="3 4">
    <name type="scientific">Brevifollis gellanilyticus</name>
    <dbReference type="NCBI Taxonomy" id="748831"/>
    <lineage>
        <taxon>Bacteria</taxon>
        <taxon>Pseudomonadati</taxon>
        <taxon>Verrucomicrobiota</taxon>
        <taxon>Verrucomicrobiia</taxon>
        <taxon>Verrucomicrobiales</taxon>
        <taxon>Verrucomicrobiaceae</taxon>
    </lineage>
</organism>
<dbReference type="EMBL" id="BKAG01000006">
    <property type="protein sequence ID" value="GEP41990.1"/>
    <property type="molecule type" value="Genomic_DNA"/>
</dbReference>
<dbReference type="RefSeq" id="WP_146849590.1">
    <property type="nucleotide sequence ID" value="NZ_BKAG01000006.1"/>
</dbReference>
<reference evidence="3 4" key="1">
    <citation type="submission" date="2019-07" db="EMBL/GenBank/DDBJ databases">
        <title>Whole genome shotgun sequence of Brevifollis gellanilyticus NBRC 108608.</title>
        <authorList>
            <person name="Hosoyama A."/>
            <person name="Uohara A."/>
            <person name="Ohji S."/>
            <person name="Ichikawa N."/>
        </authorList>
    </citation>
    <scope>NUCLEOTIDE SEQUENCE [LARGE SCALE GENOMIC DNA]</scope>
    <source>
        <strain evidence="3 4">NBRC 108608</strain>
    </source>
</reference>